<organism evidence="1 2">
    <name type="scientific">Peptoniphilus ovalis</name>
    <dbReference type="NCBI Taxonomy" id="2841503"/>
    <lineage>
        <taxon>Bacteria</taxon>
        <taxon>Bacillati</taxon>
        <taxon>Bacillota</taxon>
        <taxon>Tissierellia</taxon>
        <taxon>Tissierellales</taxon>
        <taxon>Peptoniphilaceae</taxon>
        <taxon>Peptoniphilus</taxon>
    </lineage>
</organism>
<sequence length="130" mass="15604">MLNIGMENYDSWKNNDCRAEQLDNTKYDYYIEQSLIEEVYIDHLDDYIVNFKENITDKYELEELEVAEINILDKEYTGDTVIVTVSVLWTNISIVEDASEEDLKNEINQYIDLMWEDERTDYISYEIEEI</sequence>
<dbReference type="RefSeq" id="WP_216549462.1">
    <property type="nucleotide sequence ID" value="NZ_JAHLQO010000004.1"/>
</dbReference>
<evidence type="ECO:0000313" key="2">
    <source>
        <dbReference type="Proteomes" id="UP000783742"/>
    </source>
</evidence>
<gene>
    <name evidence="1" type="ORF">KQI68_07215</name>
</gene>
<proteinExistence type="predicted"/>
<accession>A0ABS6FJK5</accession>
<evidence type="ECO:0000313" key="1">
    <source>
        <dbReference type="EMBL" id="MBU5669628.1"/>
    </source>
</evidence>
<reference evidence="1 2" key="1">
    <citation type="submission" date="2021-06" db="EMBL/GenBank/DDBJ databases">
        <authorList>
            <person name="Sun Q."/>
            <person name="Li D."/>
        </authorList>
    </citation>
    <scope>NUCLEOTIDE SEQUENCE [LARGE SCALE GENOMIC DNA]</scope>
    <source>
        <strain evidence="1 2">MSJ-1</strain>
    </source>
</reference>
<keyword evidence="2" id="KW-1185">Reference proteome</keyword>
<dbReference type="Proteomes" id="UP000783742">
    <property type="component" value="Unassembled WGS sequence"/>
</dbReference>
<name>A0ABS6FJK5_9FIRM</name>
<comment type="caution">
    <text evidence="1">The sequence shown here is derived from an EMBL/GenBank/DDBJ whole genome shotgun (WGS) entry which is preliminary data.</text>
</comment>
<dbReference type="EMBL" id="JAHLQO010000004">
    <property type="protein sequence ID" value="MBU5669628.1"/>
    <property type="molecule type" value="Genomic_DNA"/>
</dbReference>
<protein>
    <submittedName>
        <fullName evidence="1">Uncharacterized protein</fullName>
    </submittedName>
</protein>